<reference evidence="2 3" key="1">
    <citation type="submission" date="2017-01" db="EMBL/GenBank/DDBJ databases">
        <title>Novel large sulfur bacteria in the metagenomes of groundwater-fed chemosynthetic microbial mats in the Lake Huron basin.</title>
        <authorList>
            <person name="Sharrar A.M."/>
            <person name="Flood B.E."/>
            <person name="Bailey J.V."/>
            <person name="Jones D.S."/>
            <person name="Biddanda B."/>
            <person name="Ruberg S.A."/>
            <person name="Marcus D.N."/>
            <person name="Dick G.J."/>
        </authorList>
    </citation>
    <scope>NUCLEOTIDE SEQUENCE [LARGE SCALE GENOMIC DNA]</scope>
    <source>
        <strain evidence="2">A8</strain>
    </source>
</reference>
<gene>
    <name evidence="2" type="ORF">BWK73_35495</name>
</gene>
<feature type="transmembrane region" description="Helical" evidence="1">
    <location>
        <begin position="7"/>
        <end position="28"/>
    </location>
</feature>
<organism evidence="2 3">
    <name type="scientific">Thiothrix lacustris</name>
    <dbReference type="NCBI Taxonomy" id="525917"/>
    <lineage>
        <taxon>Bacteria</taxon>
        <taxon>Pseudomonadati</taxon>
        <taxon>Pseudomonadota</taxon>
        <taxon>Gammaproteobacteria</taxon>
        <taxon>Thiotrichales</taxon>
        <taxon>Thiotrichaceae</taxon>
        <taxon>Thiothrix</taxon>
    </lineage>
</organism>
<evidence type="ECO:0000313" key="3">
    <source>
        <dbReference type="Proteomes" id="UP000192491"/>
    </source>
</evidence>
<dbReference type="EMBL" id="MTEJ01000324">
    <property type="protein sequence ID" value="OQX04700.1"/>
    <property type="molecule type" value="Genomic_DNA"/>
</dbReference>
<keyword evidence="1" id="KW-0812">Transmembrane</keyword>
<keyword evidence="1" id="KW-1133">Transmembrane helix</keyword>
<name>A0A1Y1QFW3_9GAMM</name>
<accession>A0A1Y1QFW3</accession>
<evidence type="ECO:0000313" key="2">
    <source>
        <dbReference type="EMBL" id="OQX04700.1"/>
    </source>
</evidence>
<dbReference type="Proteomes" id="UP000192491">
    <property type="component" value="Unassembled WGS sequence"/>
</dbReference>
<keyword evidence="1" id="KW-0472">Membrane</keyword>
<sequence>MTLKKLLANLGKITFAIIIVFGGFAIWINHAEQSALNQASNFCSNISIGQQADAILEQAWAVGADKRHTRWVAGEAGKADWLPVTFIGAGVFSRHFCSIDAQDGIVITKQVKFMD</sequence>
<proteinExistence type="predicted"/>
<evidence type="ECO:0000256" key="1">
    <source>
        <dbReference type="SAM" id="Phobius"/>
    </source>
</evidence>
<comment type="caution">
    <text evidence="2">The sequence shown here is derived from an EMBL/GenBank/DDBJ whole genome shotgun (WGS) entry which is preliminary data.</text>
</comment>
<protein>
    <submittedName>
        <fullName evidence="2">Uncharacterized protein</fullName>
    </submittedName>
</protein>
<dbReference type="AlphaFoldDB" id="A0A1Y1QFW3"/>